<dbReference type="FunFam" id="3.30.160.810:FF:000001">
    <property type="entry name" value="50S ribosomal protein L3"/>
    <property type="match status" value="1"/>
</dbReference>
<dbReference type="PANTHER" id="PTHR11229:SF16">
    <property type="entry name" value="LARGE RIBOSOMAL SUBUNIT PROTEIN UL3C"/>
    <property type="match status" value="1"/>
</dbReference>
<evidence type="ECO:0000256" key="6">
    <source>
        <dbReference type="ARBA" id="ARBA00023274"/>
    </source>
</evidence>
<dbReference type="GO" id="GO:0003735">
    <property type="term" value="F:structural constituent of ribosome"/>
    <property type="evidence" value="ECO:0007669"/>
    <property type="project" value="UniProtKB-UniRule"/>
</dbReference>
<protein>
    <recommendedName>
        <fullName evidence="7 8">Large ribosomal subunit protein uL3</fullName>
    </recommendedName>
</protein>
<organism evidence="12 13">
    <name type="scientific">Dichotomicrobium thermohalophilum</name>
    <dbReference type="NCBI Taxonomy" id="933063"/>
    <lineage>
        <taxon>Bacteria</taxon>
        <taxon>Pseudomonadati</taxon>
        <taxon>Pseudomonadota</taxon>
        <taxon>Alphaproteobacteria</taxon>
        <taxon>Hyphomicrobiales</taxon>
        <taxon>Hyphomicrobiaceae</taxon>
        <taxon>Dichotomicrobium</taxon>
    </lineage>
</organism>
<dbReference type="FunFam" id="2.40.30.10:FF:000004">
    <property type="entry name" value="50S ribosomal protein L3"/>
    <property type="match status" value="1"/>
</dbReference>
<dbReference type="GO" id="GO:0022625">
    <property type="term" value="C:cytosolic large ribosomal subunit"/>
    <property type="evidence" value="ECO:0007669"/>
    <property type="project" value="TreeGrafter"/>
</dbReference>
<dbReference type="OrthoDB" id="9806135at2"/>
<dbReference type="Gene3D" id="3.30.160.810">
    <property type="match status" value="1"/>
</dbReference>
<dbReference type="HAMAP" id="MF_01325_B">
    <property type="entry name" value="Ribosomal_uL3_B"/>
    <property type="match status" value="1"/>
</dbReference>
<feature type="region of interest" description="Disordered" evidence="11">
    <location>
        <begin position="212"/>
        <end position="241"/>
    </location>
</feature>
<dbReference type="RefSeq" id="WP_119061335.1">
    <property type="nucleotide sequence ID" value="NZ_QXDF01000001.1"/>
</dbReference>
<sequence>MRSGVIAQKVGMTRIFDDSGAHVPVTVLRLDKCQVVAQRVSDKNGYCALQLGAGKAKVKNVTRAERGHFAVASVEPKRKVAEFRVSPENLIDVGAEITADHFVEGQYVDATGISIGKGFAGAMKRHNFRGLEATHGVSVSHRAHGSTGQMQDPGKVFKGKKMAGHLGNERVTTQNLRVVKVDAGRGLIMVCGAVPGAKGGWVMLRDAVKKELPKDAPTPGAFRMPGGETGGETPQPEASEG</sequence>
<evidence type="ECO:0000256" key="1">
    <source>
        <dbReference type="ARBA" id="ARBA00006540"/>
    </source>
</evidence>
<gene>
    <name evidence="8" type="primary">rplC</name>
    <name evidence="12" type="ORF">BXY53_1657</name>
</gene>
<dbReference type="InterPro" id="IPR019926">
    <property type="entry name" value="Ribosomal_uL3_CS"/>
</dbReference>
<evidence type="ECO:0000256" key="9">
    <source>
        <dbReference type="RuleBase" id="RU003905"/>
    </source>
</evidence>
<evidence type="ECO:0000313" key="12">
    <source>
        <dbReference type="EMBL" id="RIA56551.1"/>
    </source>
</evidence>
<dbReference type="AlphaFoldDB" id="A0A397QE76"/>
<dbReference type="InterPro" id="IPR019927">
    <property type="entry name" value="Ribosomal_uL3_bac/org-type"/>
</dbReference>
<dbReference type="InterPro" id="IPR009000">
    <property type="entry name" value="Transl_B-barrel_sf"/>
</dbReference>
<dbReference type="GO" id="GO:0019843">
    <property type="term" value="F:rRNA binding"/>
    <property type="evidence" value="ECO:0007669"/>
    <property type="project" value="UniProtKB-UniRule"/>
</dbReference>
<comment type="subunit">
    <text evidence="8 10">Part of the 50S ribosomal subunit. Forms a cluster with proteins L14 and L19.</text>
</comment>
<dbReference type="Proteomes" id="UP000266273">
    <property type="component" value="Unassembled WGS sequence"/>
</dbReference>
<keyword evidence="2 8" id="KW-0488">Methylation</keyword>
<dbReference type="GO" id="GO:0006412">
    <property type="term" value="P:translation"/>
    <property type="evidence" value="ECO:0007669"/>
    <property type="project" value="UniProtKB-UniRule"/>
</dbReference>
<evidence type="ECO:0000313" key="13">
    <source>
        <dbReference type="Proteomes" id="UP000266273"/>
    </source>
</evidence>
<dbReference type="InterPro" id="IPR000597">
    <property type="entry name" value="Ribosomal_uL3"/>
</dbReference>
<evidence type="ECO:0000256" key="5">
    <source>
        <dbReference type="ARBA" id="ARBA00022980"/>
    </source>
</evidence>
<comment type="caution">
    <text evidence="12">The sequence shown here is derived from an EMBL/GenBank/DDBJ whole genome shotgun (WGS) entry which is preliminary data.</text>
</comment>
<dbReference type="PANTHER" id="PTHR11229">
    <property type="entry name" value="50S RIBOSOMAL PROTEIN L3"/>
    <property type="match status" value="1"/>
</dbReference>
<evidence type="ECO:0000256" key="7">
    <source>
        <dbReference type="ARBA" id="ARBA00035243"/>
    </source>
</evidence>
<dbReference type="Pfam" id="PF00297">
    <property type="entry name" value="Ribosomal_L3"/>
    <property type="match status" value="1"/>
</dbReference>
<keyword evidence="4 8" id="KW-0694">RNA-binding</keyword>
<evidence type="ECO:0000256" key="3">
    <source>
        <dbReference type="ARBA" id="ARBA00022730"/>
    </source>
</evidence>
<reference evidence="12 13" key="1">
    <citation type="submission" date="2018-08" db="EMBL/GenBank/DDBJ databases">
        <title>Genomic Encyclopedia of Archaeal and Bacterial Type Strains, Phase II (KMG-II): from individual species to whole genera.</title>
        <authorList>
            <person name="Goeker M."/>
        </authorList>
    </citation>
    <scope>NUCLEOTIDE SEQUENCE [LARGE SCALE GENOMIC DNA]</scope>
    <source>
        <strain evidence="12 13">DSM 5002</strain>
    </source>
</reference>
<evidence type="ECO:0000256" key="10">
    <source>
        <dbReference type="RuleBase" id="RU003906"/>
    </source>
</evidence>
<dbReference type="SUPFAM" id="SSF50447">
    <property type="entry name" value="Translation proteins"/>
    <property type="match status" value="1"/>
</dbReference>
<dbReference type="PROSITE" id="PS00474">
    <property type="entry name" value="RIBOSOMAL_L3"/>
    <property type="match status" value="1"/>
</dbReference>
<name>A0A397QE76_9HYPH</name>
<evidence type="ECO:0000256" key="11">
    <source>
        <dbReference type="SAM" id="MobiDB-lite"/>
    </source>
</evidence>
<accession>A0A397QE76</accession>
<dbReference type="NCBIfam" id="TIGR03625">
    <property type="entry name" value="L3_bact"/>
    <property type="match status" value="1"/>
</dbReference>
<keyword evidence="6 8" id="KW-0687">Ribonucleoprotein</keyword>
<comment type="PTM">
    <text evidence="8">Methylated by PrmB.</text>
</comment>
<keyword evidence="5 8" id="KW-0689">Ribosomal protein</keyword>
<dbReference type="Gene3D" id="2.40.30.10">
    <property type="entry name" value="Translation factors"/>
    <property type="match status" value="1"/>
</dbReference>
<feature type="modified residue" description="N5-methylglutamine" evidence="8">
    <location>
        <position position="151"/>
    </location>
</feature>
<keyword evidence="13" id="KW-1185">Reference proteome</keyword>
<evidence type="ECO:0000256" key="8">
    <source>
        <dbReference type="HAMAP-Rule" id="MF_01325"/>
    </source>
</evidence>
<comment type="similarity">
    <text evidence="1 8 9">Belongs to the universal ribosomal protein uL3 family.</text>
</comment>
<evidence type="ECO:0000256" key="2">
    <source>
        <dbReference type="ARBA" id="ARBA00022481"/>
    </source>
</evidence>
<evidence type="ECO:0000256" key="4">
    <source>
        <dbReference type="ARBA" id="ARBA00022884"/>
    </source>
</evidence>
<keyword evidence="3 8" id="KW-0699">rRNA-binding</keyword>
<proteinExistence type="inferred from homology"/>
<dbReference type="EMBL" id="QXDF01000001">
    <property type="protein sequence ID" value="RIA56551.1"/>
    <property type="molecule type" value="Genomic_DNA"/>
</dbReference>
<comment type="function">
    <text evidence="8 10">One of the primary rRNA binding proteins, it binds directly near the 3'-end of the 23S rRNA, where it nucleates assembly of the 50S subunit.</text>
</comment>